<reference evidence="2 3" key="1">
    <citation type="submission" date="2018-02" db="EMBL/GenBank/DDBJ databases">
        <title>Comparative genomes isolates from brazilian mangrove.</title>
        <authorList>
            <person name="Araujo J.E."/>
            <person name="Taketani R.G."/>
            <person name="Silva M.C.P."/>
            <person name="Loureco M.V."/>
            <person name="Andreote F.D."/>
        </authorList>
    </citation>
    <scope>NUCLEOTIDE SEQUENCE [LARGE SCALE GENOMIC DNA]</scope>
    <source>
        <strain evidence="2 3">Hex-1 MGV</strain>
    </source>
</reference>
<dbReference type="EMBL" id="PUHY01000010">
    <property type="protein sequence ID" value="PQO34999.1"/>
    <property type="molecule type" value="Genomic_DNA"/>
</dbReference>
<accession>A0A2S8FS52</accession>
<dbReference type="InterPro" id="IPR016181">
    <property type="entry name" value="Acyl_CoA_acyltransferase"/>
</dbReference>
<dbReference type="CDD" id="cd04301">
    <property type="entry name" value="NAT_SF"/>
    <property type="match status" value="1"/>
</dbReference>
<evidence type="ECO:0000313" key="3">
    <source>
        <dbReference type="Proteomes" id="UP000238322"/>
    </source>
</evidence>
<dbReference type="Proteomes" id="UP000238322">
    <property type="component" value="Unassembled WGS sequence"/>
</dbReference>
<dbReference type="Gene3D" id="3.40.630.30">
    <property type="match status" value="1"/>
</dbReference>
<comment type="caution">
    <text evidence="2">The sequence shown here is derived from an EMBL/GenBank/DDBJ whole genome shotgun (WGS) entry which is preliminary data.</text>
</comment>
<dbReference type="InterPro" id="IPR000182">
    <property type="entry name" value="GNAT_dom"/>
</dbReference>
<protein>
    <recommendedName>
        <fullName evidence="1">N-acetyltransferase domain-containing protein</fullName>
    </recommendedName>
</protein>
<evidence type="ECO:0000313" key="2">
    <source>
        <dbReference type="EMBL" id="PQO34999.1"/>
    </source>
</evidence>
<proteinExistence type="predicted"/>
<feature type="domain" description="N-acetyltransferase" evidence="1">
    <location>
        <begin position="44"/>
        <end position="223"/>
    </location>
</feature>
<name>A0A2S8FS52_9BACT</name>
<organism evidence="2 3">
    <name type="scientific">Blastopirellula marina</name>
    <dbReference type="NCBI Taxonomy" id="124"/>
    <lineage>
        <taxon>Bacteria</taxon>
        <taxon>Pseudomonadati</taxon>
        <taxon>Planctomycetota</taxon>
        <taxon>Planctomycetia</taxon>
        <taxon>Pirellulales</taxon>
        <taxon>Pirellulaceae</taxon>
        <taxon>Blastopirellula</taxon>
    </lineage>
</organism>
<dbReference type="SUPFAM" id="SSF55729">
    <property type="entry name" value="Acyl-CoA N-acyltransferases (Nat)"/>
    <property type="match status" value="1"/>
</dbReference>
<dbReference type="AlphaFoldDB" id="A0A2S8FS52"/>
<evidence type="ECO:0000259" key="1">
    <source>
        <dbReference type="PROSITE" id="PS51186"/>
    </source>
</evidence>
<dbReference type="GO" id="GO:0016747">
    <property type="term" value="F:acyltransferase activity, transferring groups other than amino-acyl groups"/>
    <property type="evidence" value="ECO:0007669"/>
    <property type="project" value="InterPro"/>
</dbReference>
<gene>
    <name evidence="2" type="ORF">C5Y83_16100</name>
</gene>
<sequence>MEATVLVAIRDISRHDALSLTDCDNGNQLPQDLRGSRSMLPSNYSIRHVAPEDFEAIIEICELVYPTETPYTLEELEDHHQVYPQGQFVAIENTRNEVAGVHFTLRLQMIDFHIDDSWDVLTSGGSFLDHNAEGHTLYGADIMVHPTHQHHGLAHALTDQARYLVQDESLWRMVGASRLPGYSKQSSEMSAEAYVDAVVSGTQFDPVLSIHIKDGWNVVKPIHGYLQHDDESAGWAAVIQWVNPHCPPPPQFDLSKLTPVS</sequence>
<dbReference type="PROSITE" id="PS51186">
    <property type="entry name" value="GNAT"/>
    <property type="match status" value="1"/>
</dbReference>